<evidence type="ECO:0000256" key="2">
    <source>
        <dbReference type="SAM" id="MobiDB-lite"/>
    </source>
</evidence>
<keyword evidence="1" id="KW-0560">Oxidoreductase</keyword>
<dbReference type="InterPro" id="IPR050523">
    <property type="entry name" value="AKR_Detox_Biosynth"/>
</dbReference>
<protein>
    <submittedName>
        <fullName evidence="4">Aldo/keto reductase</fullName>
    </submittedName>
</protein>
<accession>A0A7W1WMZ0</accession>
<keyword evidence="5" id="KW-1185">Reference proteome</keyword>
<gene>
    <name evidence="4" type="ORF">H1191_00200</name>
</gene>
<dbReference type="Gene3D" id="3.20.20.100">
    <property type="entry name" value="NADP-dependent oxidoreductase domain"/>
    <property type="match status" value="1"/>
</dbReference>
<dbReference type="PANTHER" id="PTHR43364:SF4">
    <property type="entry name" value="NAD(P)-LINKED OXIDOREDUCTASE SUPERFAMILY PROTEIN"/>
    <property type="match status" value="1"/>
</dbReference>
<dbReference type="PROSITE" id="PS00062">
    <property type="entry name" value="ALDOKETO_REDUCTASE_2"/>
    <property type="match status" value="1"/>
</dbReference>
<comment type="caution">
    <text evidence="4">The sequence shown here is derived from an EMBL/GenBank/DDBJ whole genome shotgun (WGS) entry which is preliminary data.</text>
</comment>
<dbReference type="EMBL" id="JACEIQ010000001">
    <property type="protein sequence ID" value="MBA4492733.1"/>
    <property type="molecule type" value="Genomic_DNA"/>
</dbReference>
<dbReference type="PANTHER" id="PTHR43364">
    <property type="entry name" value="NADH-SPECIFIC METHYLGLYOXAL REDUCTASE-RELATED"/>
    <property type="match status" value="1"/>
</dbReference>
<dbReference type="InterPro" id="IPR036812">
    <property type="entry name" value="NAD(P)_OxRdtase_dom_sf"/>
</dbReference>
<sequence length="334" mass="37739">METIQLGTSDLKVPRIGLGTWAIGGTAWGGTDEKESIQTILRALEMGMNLIDTAPVYGFGVSEEFCGKAVAEFGKRDQVMIATKCGLEWGGDPKRVWRNSTRERILKEVDDSLRRLRTDYIDLYQIHWPDPETPIEETAETLYQLYKAGKIRAIGVSNYNPEQMDEWRRVAPLHSNQPPLSLFTDHLKETVFRYCKQHNIGTLTWGTLAHALLTGKFDENSTFPEDDLRHRHPMFQGERFKQYLAAVEKLKQMAAGRGKTVAQLAVRWALDQPGVSLVLWGARRPDQLAEIEGVMNWNLSKDELEQIEKIVSETVTNPVPPNPNSGPPLRSAVK</sequence>
<evidence type="ECO:0000259" key="3">
    <source>
        <dbReference type="Pfam" id="PF00248"/>
    </source>
</evidence>
<dbReference type="InterPro" id="IPR023210">
    <property type="entry name" value="NADP_OxRdtase_dom"/>
</dbReference>
<evidence type="ECO:0000256" key="1">
    <source>
        <dbReference type="ARBA" id="ARBA00023002"/>
    </source>
</evidence>
<dbReference type="Proteomes" id="UP000535491">
    <property type="component" value="Unassembled WGS sequence"/>
</dbReference>
<reference evidence="4 5" key="1">
    <citation type="submission" date="2020-07" db="EMBL/GenBank/DDBJ databases">
        <authorList>
            <person name="Feng H."/>
        </authorList>
    </citation>
    <scope>NUCLEOTIDE SEQUENCE [LARGE SCALE GENOMIC DNA]</scope>
    <source>
        <strain evidence="5">s-10</strain>
    </source>
</reference>
<feature type="domain" description="NADP-dependent oxidoreductase" evidence="3">
    <location>
        <begin position="15"/>
        <end position="310"/>
    </location>
</feature>
<evidence type="ECO:0000313" key="4">
    <source>
        <dbReference type="EMBL" id="MBA4492733.1"/>
    </source>
</evidence>
<name>A0A7W1WMZ0_9BACL</name>
<evidence type="ECO:0000313" key="5">
    <source>
        <dbReference type="Proteomes" id="UP000535491"/>
    </source>
</evidence>
<dbReference type="RefSeq" id="WP_181749973.1">
    <property type="nucleotide sequence ID" value="NZ_JACEIQ010000001.1"/>
</dbReference>
<dbReference type="SUPFAM" id="SSF51430">
    <property type="entry name" value="NAD(P)-linked oxidoreductase"/>
    <property type="match status" value="1"/>
</dbReference>
<dbReference type="GO" id="GO:0005829">
    <property type="term" value="C:cytosol"/>
    <property type="evidence" value="ECO:0007669"/>
    <property type="project" value="UniProtKB-ARBA"/>
</dbReference>
<proteinExistence type="predicted"/>
<dbReference type="FunFam" id="3.20.20.100:FF:000004">
    <property type="entry name" value="Oxidoreductase, aldo/keto reductase"/>
    <property type="match status" value="1"/>
</dbReference>
<dbReference type="GO" id="GO:0016491">
    <property type="term" value="F:oxidoreductase activity"/>
    <property type="evidence" value="ECO:0007669"/>
    <property type="project" value="UniProtKB-KW"/>
</dbReference>
<dbReference type="AlphaFoldDB" id="A0A7W1WMZ0"/>
<organism evidence="4 5">
    <name type="scientific">Paenactinomyces guangxiensis</name>
    <dbReference type="NCBI Taxonomy" id="1490290"/>
    <lineage>
        <taxon>Bacteria</taxon>
        <taxon>Bacillati</taxon>
        <taxon>Bacillota</taxon>
        <taxon>Bacilli</taxon>
        <taxon>Bacillales</taxon>
        <taxon>Thermoactinomycetaceae</taxon>
        <taxon>Paenactinomyces</taxon>
    </lineage>
</organism>
<dbReference type="Pfam" id="PF00248">
    <property type="entry name" value="Aldo_ket_red"/>
    <property type="match status" value="1"/>
</dbReference>
<feature type="region of interest" description="Disordered" evidence="2">
    <location>
        <begin position="313"/>
        <end position="334"/>
    </location>
</feature>
<dbReference type="InterPro" id="IPR018170">
    <property type="entry name" value="Aldo/ket_reductase_CS"/>
</dbReference>